<organism evidence="1 2">
    <name type="scientific">Pseudomonas spirodelae</name>
    <dbReference type="NCBI Taxonomy" id="3101751"/>
    <lineage>
        <taxon>Bacteria</taxon>
        <taxon>Pseudomonadati</taxon>
        <taxon>Pseudomonadota</taxon>
        <taxon>Gammaproteobacteria</taxon>
        <taxon>Pseudomonadales</taxon>
        <taxon>Pseudomonadaceae</taxon>
        <taxon>Pseudomonas</taxon>
    </lineage>
</organism>
<protein>
    <submittedName>
        <fullName evidence="1">Phage major capsid protein, P2 family</fullName>
    </submittedName>
</protein>
<accession>A0ABU5P944</accession>
<gene>
    <name evidence="1" type="ORF">SOP97_10110</name>
</gene>
<dbReference type="Pfam" id="PF05125">
    <property type="entry name" value="Phage_cap_P2"/>
    <property type="match status" value="1"/>
</dbReference>
<reference evidence="1 2" key="1">
    <citation type="submission" date="2023-12" db="EMBL/GenBank/DDBJ databases">
        <title>Pseudomonas sp. T5W1.</title>
        <authorList>
            <person name="Maltman C."/>
        </authorList>
    </citation>
    <scope>NUCLEOTIDE SEQUENCE [LARGE SCALE GENOMIC DNA]</scope>
    <source>
        <strain evidence="1 2">T5W1</strain>
    </source>
</reference>
<sequence>MRNDTRIAFNGFTQQVAKLNAVALASEKFTVTPSIQQKLESAIQESSDFLKRINIIGVDEQSGSAIGLGVNGTIAGRTDTSSTPRSPRDVSGLSKDDYTCKKTDFDTAIPYALLDAWAKFPDFQARLSAAVTQRHALDRIMIGFNGTTAAASTDRATNQMLQDVNIGWLQKYRASAPARVLDEGKVTGKVTIGAGGDYATLDGLVYDAIQLLDPWHRKHPELVVLVDRNLLHTKFLANIEGAADNANELAAAQIIAKARLGGLPIVDAPFFIDGGVMITTLSNLSIYYQNEARRRHLKDEPERDRIADYQSSNEAYVIEDFGLGALVENIQPYVAP</sequence>
<keyword evidence="2" id="KW-1185">Reference proteome</keyword>
<dbReference type="NCBIfam" id="TIGR01551">
    <property type="entry name" value="major_capsid_P2"/>
    <property type="match status" value="1"/>
</dbReference>
<evidence type="ECO:0000313" key="1">
    <source>
        <dbReference type="EMBL" id="MEA1606164.1"/>
    </source>
</evidence>
<name>A0ABU5P944_9PSED</name>
<dbReference type="InterPro" id="IPR006441">
    <property type="entry name" value="Phage_P2_GpN"/>
</dbReference>
<comment type="caution">
    <text evidence="1">The sequence shown here is derived from an EMBL/GenBank/DDBJ whole genome shotgun (WGS) entry which is preliminary data.</text>
</comment>
<dbReference type="Proteomes" id="UP001292571">
    <property type="component" value="Unassembled WGS sequence"/>
</dbReference>
<dbReference type="RefSeq" id="WP_322949137.1">
    <property type="nucleotide sequence ID" value="NZ_JAYEET010000034.1"/>
</dbReference>
<dbReference type="EMBL" id="JAYEET010000034">
    <property type="protein sequence ID" value="MEA1606164.1"/>
    <property type="molecule type" value="Genomic_DNA"/>
</dbReference>
<evidence type="ECO:0000313" key="2">
    <source>
        <dbReference type="Proteomes" id="UP001292571"/>
    </source>
</evidence>
<proteinExistence type="predicted"/>